<comment type="caution">
    <text evidence="1">The sequence shown here is derived from an EMBL/GenBank/DDBJ whole genome shotgun (WGS) entry which is preliminary data.</text>
</comment>
<evidence type="ECO:0000313" key="1">
    <source>
        <dbReference type="EMBL" id="KRX38481.1"/>
    </source>
</evidence>
<dbReference type="Proteomes" id="UP000055048">
    <property type="component" value="Unassembled WGS sequence"/>
</dbReference>
<dbReference type="OrthoDB" id="5938292at2759"/>
<evidence type="ECO:0000313" key="2">
    <source>
        <dbReference type="Proteomes" id="UP000055048"/>
    </source>
</evidence>
<accession>A0A0V0THS0</accession>
<sequence>MYQGIDGFPRLGSTSSACIPCCLPFEHSETGTDELTVDSPDQRQPIPGFSHREIGHTNRLQLTRGQGASRLAPLESASVGDASNCHTGLGPTGYRHRSVGVLKLQWAPHRDRDHLPSPGLVGNGLFCPMLGCNEYCQFPSRLHSRPFPPGLRPSPYLP</sequence>
<protein>
    <submittedName>
        <fullName evidence="1">Uncharacterized protein</fullName>
    </submittedName>
</protein>
<organism evidence="1 2">
    <name type="scientific">Trichinella murrelli</name>
    <dbReference type="NCBI Taxonomy" id="144512"/>
    <lineage>
        <taxon>Eukaryota</taxon>
        <taxon>Metazoa</taxon>
        <taxon>Ecdysozoa</taxon>
        <taxon>Nematoda</taxon>
        <taxon>Enoplea</taxon>
        <taxon>Dorylaimia</taxon>
        <taxon>Trichinellida</taxon>
        <taxon>Trichinellidae</taxon>
        <taxon>Trichinella</taxon>
    </lineage>
</organism>
<name>A0A0V0THS0_9BILA</name>
<keyword evidence="2" id="KW-1185">Reference proteome</keyword>
<proteinExistence type="predicted"/>
<reference evidence="1 2" key="1">
    <citation type="submission" date="2015-01" db="EMBL/GenBank/DDBJ databases">
        <title>Evolution of Trichinella species and genotypes.</title>
        <authorList>
            <person name="Korhonen P.K."/>
            <person name="Edoardo P."/>
            <person name="Giuseppe L.R."/>
            <person name="Gasser R.B."/>
        </authorList>
    </citation>
    <scope>NUCLEOTIDE SEQUENCE [LARGE SCALE GENOMIC DNA]</scope>
    <source>
        <strain evidence="1">ISS417</strain>
    </source>
</reference>
<gene>
    <name evidence="1" type="ORF">T05_2531</name>
</gene>
<dbReference type="EMBL" id="JYDJ01000266">
    <property type="protein sequence ID" value="KRX38481.1"/>
    <property type="molecule type" value="Genomic_DNA"/>
</dbReference>
<dbReference type="AlphaFoldDB" id="A0A0V0THS0"/>